<proteinExistence type="predicted"/>
<organism evidence="1 2">
    <name type="scientific">Rhodnius prolixus</name>
    <name type="common">Triatomid bug</name>
    <dbReference type="NCBI Taxonomy" id="13249"/>
    <lineage>
        <taxon>Eukaryota</taxon>
        <taxon>Metazoa</taxon>
        <taxon>Ecdysozoa</taxon>
        <taxon>Arthropoda</taxon>
        <taxon>Hexapoda</taxon>
        <taxon>Insecta</taxon>
        <taxon>Pterygota</taxon>
        <taxon>Neoptera</taxon>
        <taxon>Paraneoptera</taxon>
        <taxon>Hemiptera</taxon>
        <taxon>Heteroptera</taxon>
        <taxon>Panheteroptera</taxon>
        <taxon>Cimicomorpha</taxon>
        <taxon>Reduviidae</taxon>
        <taxon>Triatominae</taxon>
        <taxon>Rhodnius</taxon>
    </lineage>
</organism>
<dbReference type="EMBL" id="ACPB03015943">
    <property type="status" value="NOT_ANNOTATED_CDS"/>
    <property type="molecule type" value="Genomic_DNA"/>
</dbReference>
<dbReference type="HOGENOM" id="CLU_2657556_0_0_1"/>
<name>T1I443_RHOPR</name>
<keyword evidence="2" id="KW-1185">Reference proteome</keyword>
<dbReference type="EMBL" id="ACPB03015941">
    <property type="status" value="NOT_ANNOTATED_CDS"/>
    <property type="molecule type" value="Genomic_DNA"/>
</dbReference>
<dbReference type="Proteomes" id="UP000015103">
    <property type="component" value="Unassembled WGS sequence"/>
</dbReference>
<evidence type="ECO:0000313" key="1">
    <source>
        <dbReference type="EnsemblMetazoa" id="RPRC011062-PA"/>
    </source>
</evidence>
<sequence>MAHYQAFYYTPQKISKESKVIAYFLCWMLNRSLPESEKAQTQSEKDKILQEKEAELRRMQEMLAKMQAQMHQQQPL</sequence>
<reference evidence="1" key="1">
    <citation type="submission" date="2015-05" db="UniProtKB">
        <authorList>
            <consortium name="EnsemblMetazoa"/>
        </authorList>
    </citation>
    <scope>IDENTIFICATION</scope>
</reference>
<dbReference type="EMBL" id="ACPB03015940">
    <property type="status" value="NOT_ANNOTATED_CDS"/>
    <property type="molecule type" value="Genomic_DNA"/>
</dbReference>
<dbReference type="EMBL" id="ACPB03015942">
    <property type="status" value="NOT_ANNOTATED_CDS"/>
    <property type="molecule type" value="Genomic_DNA"/>
</dbReference>
<evidence type="ECO:0000313" key="2">
    <source>
        <dbReference type="Proteomes" id="UP000015103"/>
    </source>
</evidence>
<dbReference type="AlphaFoldDB" id="T1I443"/>
<dbReference type="STRING" id="13249.T1I443"/>
<dbReference type="VEuPathDB" id="VectorBase:RPRC011062"/>
<protein>
    <submittedName>
        <fullName evidence="1">Uncharacterized protein</fullName>
    </submittedName>
</protein>
<dbReference type="InParanoid" id="T1I443"/>
<dbReference type="EnsemblMetazoa" id="RPRC011062-RA">
    <property type="protein sequence ID" value="RPRC011062-PA"/>
    <property type="gene ID" value="RPRC011062"/>
</dbReference>
<accession>T1I443</accession>